<evidence type="ECO:0000313" key="3">
    <source>
        <dbReference type="Proteomes" id="UP000662914"/>
    </source>
</evidence>
<evidence type="ECO:0000313" key="2">
    <source>
        <dbReference type="EMBL" id="BBO21330.1"/>
    </source>
</evidence>
<feature type="compositionally biased region" description="Polar residues" evidence="1">
    <location>
        <begin position="171"/>
        <end position="185"/>
    </location>
</feature>
<sequence>MTAEMALSDIDLWKLVESIEAPRLSIPFSIIQALDGDIGAAAFLCQAAFLSAKKRAKEEKSEGWFDLVQIGQPHENAENLFQKMGSWQAVTGLNPDAQALARKKLKARGLLEEKLKGVPARLHYRVPPGVYLVILAGRPVSEISETRFGKTGKLDSEKPGSKNRKNPETIPESTPESAPESNPPSLTRVPRAGAGASPAGEWGKLLETKGWNGRDARRLENAVARHGEEMVKQQARDMQTVDFHPNLTRGFHLKLTHGLCA</sequence>
<name>A0A809R118_9PROT</name>
<feature type="region of interest" description="Disordered" evidence="1">
    <location>
        <begin position="146"/>
        <end position="203"/>
    </location>
</feature>
<dbReference type="EMBL" id="AP021857">
    <property type="protein sequence ID" value="BBO21330.1"/>
    <property type="molecule type" value="Genomic_DNA"/>
</dbReference>
<reference evidence="2" key="1">
    <citation type="journal article" name="DNA Res.">
        <title>The physiological potential of anammox bacteria as revealed by their core genome structure.</title>
        <authorList>
            <person name="Okubo T."/>
            <person name="Toyoda A."/>
            <person name="Fukuhara K."/>
            <person name="Uchiyama I."/>
            <person name="Harigaya Y."/>
            <person name="Kuroiwa M."/>
            <person name="Suzuki T."/>
            <person name="Murakami Y."/>
            <person name="Suwa Y."/>
            <person name="Takami H."/>
        </authorList>
    </citation>
    <scope>NUCLEOTIDE SEQUENCE</scope>
    <source>
        <strain evidence="2">317325-3</strain>
    </source>
</reference>
<accession>A0A809R118</accession>
<organism evidence="2 3">
    <name type="scientific">Candidatus Desulfobacillus denitrificans</name>
    <dbReference type="NCBI Taxonomy" id="2608985"/>
    <lineage>
        <taxon>Bacteria</taxon>
        <taxon>Pseudomonadati</taxon>
        <taxon>Pseudomonadota</taxon>
        <taxon>Betaproteobacteria</taxon>
        <taxon>Candidatus Desulfobacillus</taxon>
    </lineage>
</organism>
<proteinExistence type="predicted"/>
<feature type="compositionally biased region" description="Basic and acidic residues" evidence="1">
    <location>
        <begin position="146"/>
        <end position="160"/>
    </location>
</feature>
<gene>
    <name evidence="2" type="ORF">DSYM_20290</name>
</gene>
<protein>
    <submittedName>
        <fullName evidence="2">Uncharacterized protein</fullName>
    </submittedName>
</protein>
<dbReference type="KEGG" id="ddz:DSYM_20290"/>
<dbReference type="Proteomes" id="UP000662914">
    <property type="component" value="Chromosome"/>
</dbReference>
<dbReference type="AlphaFoldDB" id="A0A809R118"/>
<evidence type="ECO:0000256" key="1">
    <source>
        <dbReference type="SAM" id="MobiDB-lite"/>
    </source>
</evidence>